<evidence type="ECO:0000259" key="16">
    <source>
        <dbReference type="SMART" id="SM00235"/>
    </source>
</evidence>
<dbReference type="PRINTS" id="PR00138">
    <property type="entry name" value="MATRIXIN"/>
</dbReference>
<dbReference type="PROSITE" id="PS00546">
    <property type="entry name" value="CYSTEINE_SWITCH"/>
    <property type="match status" value="1"/>
</dbReference>
<dbReference type="Pfam" id="PF01471">
    <property type="entry name" value="PG_binding_1"/>
    <property type="match status" value="1"/>
</dbReference>
<evidence type="ECO:0000256" key="9">
    <source>
        <dbReference type="PIRSR" id="PIRSR621190-1"/>
    </source>
</evidence>
<feature type="short sequence motif" description="Cysteine switch" evidence="12">
    <location>
        <begin position="87"/>
        <end position="94"/>
    </location>
</feature>
<keyword evidence="3 10" id="KW-0479">Metal-binding</keyword>
<feature type="binding site" evidence="10">
    <location>
        <position position="207"/>
    </location>
    <ligand>
        <name>Zn(2+)</name>
        <dbReference type="ChEBI" id="CHEBI:29105"/>
        <label>1</label>
    </ligand>
</feature>
<evidence type="ECO:0000256" key="1">
    <source>
        <dbReference type="ARBA" id="ARBA00010370"/>
    </source>
</evidence>
<feature type="binding site" evidence="10">
    <location>
        <position position="212"/>
    </location>
    <ligand>
        <name>Ca(2+)</name>
        <dbReference type="ChEBI" id="CHEBI:29108"/>
        <label>1</label>
    </ligand>
</feature>
<reference evidence="17 18" key="1">
    <citation type="submission" date="2018-04" db="EMBL/GenBank/DDBJ databases">
        <title>The genome of golden apple snail Pomacea canaliculata provides insight into stress tolerance and invasive adaptation.</title>
        <authorList>
            <person name="Liu C."/>
            <person name="Liu B."/>
            <person name="Ren Y."/>
            <person name="Zhang Y."/>
            <person name="Wang H."/>
            <person name="Li S."/>
            <person name="Jiang F."/>
            <person name="Yin L."/>
            <person name="Zhang G."/>
            <person name="Qian W."/>
            <person name="Fan W."/>
        </authorList>
    </citation>
    <scope>NUCLEOTIDE SEQUENCE [LARGE SCALE GENOMIC DNA]</scope>
    <source>
        <strain evidence="17">SZHN2017</strain>
        <tissue evidence="17">Muscle</tissue>
    </source>
</reference>
<organism evidence="17 18">
    <name type="scientific">Pomacea canaliculata</name>
    <name type="common">Golden apple snail</name>
    <dbReference type="NCBI Taxonomy" id="400727"/>
    <lineage>
        <taxon>Eukaryota</taxon>
        <taxon>Metazoa</taxon>
        <taxon>Spiralia</taxon>
        <taxon>Lophotrochozoa</taxon>
        <taxon>Mollusca</taxon>
        <taxon>Gastropoda</taxon>
        <taxon>Caenogastropoda</taxon>
        <taxon>Architaenioglossa</taxon>
        <taxon>Ampullarioidea</taxon>
        <taxon>Ampullariidae</taxon>
        <taxon>Pomacea</taxon>
    </lineage>
</organism>
<feature type="binding site" evidence="10">
    <location>
        <position position="194"/>
    </location>
    <ligand>
        <name>Zn(2+)</name>
        <dbReference type="ChEBI" id="CHEBI:29105"/>
        <label>1</label>
    </ligand>
</feature>
<feature type="region of interest" description="Disordered" evidence="14">
    <location>
        <begin position="276"/>
        <end position="308"/>
    </location>
</feature>
<dbReference type="PROSITE" id="PS51642">
    <property type="entry name" value="HEMOPEXIN_2"/>
    <property type="match status" value="1"/>
</dbReference>
<feature type="binding site" evidence="10">
    <location>
        <position position="234"/>
    </location>
    <ligand>
        <name>Zn(2+)</name>
        <dbReference type="ChEBI" id="CHEBI:29105"/>
        <label>2</label>
        <note>catalytic</note>
    </ligand>
</feature>
<dbReference type="AlphaFoldDB" id="A0A2T7PD28"/>
<dbReference type="SUPFAM" id="SSF47090">
    <property type="entry name" value="PGBD-like"/>
    <property type="match status" value="1"/>
</dbReference>
<dbReference type="CDD" id="cd04278">
    <property type="entry name" value="ZnMc_MMP"/>
    <property type="match status" value="1"/>
</dbReference>
<evidence type="ECO:0000256" key="15">
    <source>
        <dbReference type="SAM" id="Phobius"/>
    </source>
</evidence>
<dbReference type="Pfam" id="PF00045">
    <property type="entry name" value="Hemopexin"/>
    <property type="match status" value="1"/>
</dbReference>
<feature type="domain" description="Peptidase metallopeptidase" evidence="16">
    <location>
        <begin position="115"/>
        <end position="274"/>
    </location>
</feature>
<dbReference type="OrthoDB" id="406838at2759"/>
<evidence type="ECO:0000256" key="12">
    <source>
        <dbReference type="PIRSR" id="PIRSR621190-5"/>
    </source>
</evidence>
<dbReference type="InterPro" id="IPR033739">
    <property type="entry name" value="M10A_MMP"/>
</dbReference>
<comment type="cofactor">
    <cofactor evidence="10">
        <name>Zn(2+)</name>
        <dbReference type="ChEBI" id="CHEBI:29105"/>
    </cofactor>
    <text evidence="10">Binds 2 Zn(2+) ions per subunit.</text>
</comment>
<dbReference type="GO" id="GO:0030574">
    <property type="term" value="P:collagen catabolic process"/>
    <property type="evidence" value="ECO:0007669"/>
    <property type="project" value="TreeGrafter"/>
</dbReference>
<dbReference type="InterPro" id="IPR021190">
    <property type="entry name" value="Pept_M10A"/>
</dbReference>
<dbReference type="InterPro" id="IPR036365">
    <property type="entry name" value="PGBD-like_sf"/>
</dbReference>
<feature type="binding site" evidence="10">
    <location>
        <position position="167"/>
    </location>
    <ligand>
        <name>Ca(2+)</name>
        <dbReference type="ChEBI" id="CHEBI:29108"/>
        <label>2</label>
    </ligand>
</feature>
<dbReference type="PANTHER" id="PTHR10201">
    <property type="entry name" value="MATRIX METALLOPROTEINASE"/>
    <property type="match status" value="1"/>
</dbReference>
<keyword evidence="18" id="KW-1185">Reference proteome</keyword>
<keyword evidence="2" id="KW-0645">Protease</keyword>
<dbReference type="GO" id="GO:0031012">
    <property type="term" value="C:extracellular matrix"/>
    <property type="evidence" value="ECO:0007669"/>
    <property type="project" value="InterPro"/>
</dbReference>
<feature type="modified residue" description="Phosphotyrosine; by PKDCC" evidence="11">
    <location>
        <position position="398"/>
    </location>
</feature>
<keyword evidence="8" id="KW-0865">Zymogen</keyword>
<evidence type="ECO:0000256" key="10">
    <source>
        <dbReference type="PIRSR" id="PIRSR621190-2"/>
    </source>
</evidence>
<dbReference type="GO" id="GO:0008270">
    <property type="term" value="F:zinc ion binding"/>
    <property type="evidence" value="ECO:0007669"/>
    <property type="project" value="InterPro"/>
</dbReference>
<comment type="caution">
    <text evidence="17">The sequence shown here is derived from an EMBL/GenBank/DDBJ whole genome shotgun (WGS) entry which is preliminary data.</text>
</comment>
<evidence type="ECO:0000256" key="11">
    <source>
        <dbReference type="PIRSR" id="PIRSR621190-4"/>
    </source>
</evidence>
<keyword evidence="6 10" id="KW-0862">Zinc</keyword>
<evidence type="ECO:0000256" key="2">
    <source>
        <dbReference type="ARBA" id="ARBA00022670"/>
    </source>
</evidence>
<sequence>MRTAPETGEQTAADDDKELSREKRMTVDLVGFLQQYGYMPPTESENGEAMFFSEATLTDAIRGFQKFNGLPVTGDPDDQTIRKMLSPRCGFPDVVPDSSGPVTSSDGAPQPFTTLGTRWHKNTLSWKPVKFSSKLPESEQWKAIESGMKHWSKVAPLNFQYTSGEADIDILFVRGDHGDGVKNQFDGPGRVLAHAYQPAPDMGGDVHFDEDENWSIGTGSGTDLETVAAHELGHALGLGHSQLAGALMAPYYKYSPNLQLHIDDIRAIQSLYGSRTSLPSTSSTTSTTTISTTTKTTKSPTTTTPYSPDKPYCGPNFHIDAIAGGPDGFKYIFRQNSVYRVSRWGLESDFPRAVDQVFKGGPKGHLLAAVYIPETNQHYLFKSAQYWRFTNFLLDKGYPRDFTPQHKPSAALTFQYGYGHTRIFMFGIGTYFEILCCMAKYLWFPMSGHRYYKLRHRVLVSEPKPLGPDWFGQTCRASLTSINEADGLRDPGMKDVKPVVSDGEKTGFDLSPVPSLPSQFAQLAVKGGLRNRHH</sequence>
<feature type="compositionally biased region" description="Low complexity" evidence="14">
    <location>
        <begin position="276"/>
        <end position="307"/>
    </location>
</feature>
<evidence type="ECO:0000256" key="7">
    <source>
        <dbReference type="ARBA" id="ARBA00023049"/>
    </source>
</evidence>
<keyword evidence="15" id="KW-1133">Transmembrane helix</keyword>
<feature type="binding site" evidence="10">
    <location>
        <position position="203"/>
    </location>
    <ligand>
        <name>Ca(2+)</name>
        <dbReference type="ChEBI" id="CHEBI:29108"/>
        <label>2</label>
    </ligand>
</feature>
<feature type="binding site" evidence="10">
    <location>
        <position position="248"/>
    </location>
    <ligand>
        <name>Zn(2+)</name>
        <dbReference type="ChEBI" id="CHEBI:29105"/>
        <label>2</label>
        <note>catalytic</note>
    </ligand>
</feature>
<feature type="binding site" evidence="10">
    <location>
        <position position="369"/>
    </location>
    <ligand>
        <name>Ca(2+)</name>
        <dbReference type="ChEBI" id="CHEBI:29108"/>
        <label>5</label>
    </ligand>
</feature>
<feature type="binding site" evidence="10">
    <location>
        <position position="230"/>
    </location>
    <ligand>
        <name>Zn(2+)</name>
        <dbReference type="ChEBI" id="CHEBI:29105"/>
        <label>2</label>
        <note>catalytic</note>
    </ligand>
</feature>
<evidence type="ECO:0000256" key="6">
    <source>
        <dbReference type="ARBA" id="ARBA00022833"/>
    </source>
</evidence>
<feature type="binding site" evidence="10">
    <location>
        <position position="322"/>
    </location>
    <ligand>
        <name>Ca(2+)</name>
        <dbReference type="ChEBI" id="CHEBI:29108"/>
        <label>5</label>
    </ligand>
</feature>
<dbReference type="GO" id="GO:0004222">
    <property type="term" value="F:metalloendopeptidase activity"/>
    <property type="evidence" value="ECO:0007669"/>
    <property type="project" value="InterPro"/>
</dbReference>
<evidence type="ECO:0000256" key="13">
    <source>
        <dbReference type="PROSITE-ProRule" id="PRU01011"/>
    </source>
</evidence>
<keyword evidence="10" id="KW-0106">Calcium</keyword>
<feature type="binding site" evidence="10">
    <location>
        <position position="177"/>
    </location>
    <ligand>
        <name>Zn(2+)</name>
        <dbReference type="ChEBI" id="CHEBI:29105"/>
        <label>1</label>
    </ligand>
</feature>
<evidence type="ECO:0000256" key="8">
    <source>
        <dbReference type="ARBA" id="ARBA00023145"/>
    </source>
</evidence>
<dbReference type="Pfam" id="PF00413">
    <property type="entry name" value="Peptidase_M10"/>
    <property type="match status" value="1"/>
</dbReference>
<dbReference type="PANTHER" id="PTHR10201:SF291">
    <property type="entry name" value="MATRIX METALLOPROTEINASE 1, ISOFORM C-RELATED"/>
    <property type="match status" value="1"/>
</dbReference>
<feature type="binding site" evidence="10">
    <location>
        <position position="186"/>
    </location>
    <ligand>
        <name>Ca(2+)</name>
        <dbReference type="ChEBI" id="CHEBI:29108"/>
        <label>3</label>
    </ligand>
</feature>
<feature type="binding site" evidence="10">
    <location>
        <position position="320"/>
    </location>
    <ligand>
        <name>Ca(2+)</name>
        <dbReference type="ChEBI" id="CHEBI:29108"/>
        <label>4</label>
    </ligand>
</feature>
<dbReference type="EMBL" id="PZQS01000004">
    <property type="protein sequence ID" value="PVD31307.1"/>
    <property type="molecule type" value="Genomic_DNA"/>
</dbReference>
<dbReference type="InterPro" id="IPR001818">
    <property type="entry name" value="Pept_M10_metallopeptidase"/>
</dbReference>
<evidence type="ECO:0000256" key="14">
    <source>
        <dbReference type="SAM" id="MobiDB-lite"/>
    </source>
</evidence>
<evidence type="ECO:0000256" key="3">
    <source>
        <dbReference type="ARBA" id="ARBA00022723"/>
    </source>
</evidence>
<keyword evidence="15" id="KW-0812">Transmembrane</keyword>
<dbReference type="InterPro" id="IPR036375">
    <property type="entry name" value="Hemopexin-like_dom_sf"/>
</dbReference>
<feature type="transmembrane region" description="Helical" evidence="15">
    <location>
        <begin position="423"/>
        <end position="443"/>
    </location>
</feature>
<evidence type="ECO:0000313" key="18">
    <source>
        <dbReference type="Proteomes" id="UP000245119"/>
    </source>
</evidence>
<feature type="active site" evidence="9">
    <location>
        <position position="231"/>
    </location>
</feature>
<dbReference type="SMART" id="SM00235">
    <property type="entry name" value="ZnMc"/>
    <property type="match status" value="1"/>
</dbReference>
<feature type="binding site" evidence="10">
    <location>
        <position position="179"/>
    </location>
    <ligand>
        <name>Zn(2+)</name>
        <dbReference type="ChEBI" id="CHEBI:29105"/>
        <label>1</label>
    </ligand>
</feature>
<feature type="binding site" evidence="10">
    <location>
        <position position="209"/>
    </location>
    <ligand>
        <name>Ca(2+)</name>
        <dbReference type="ChEBI" id="CHEBI:29108"/>
        <label>3</label>
    </ligand>
</feature>
<feature type="repeat" description="Hemopexin" evidence="13">
    <location>
        <begin position="363"/>
        <end position="409"/>
    </location>
</feature>
<dbReference type="InterPro" id="IPR024079">
    <property type="entry name" value="MetalloPept_cat_dom_sf"/>
</dbReference>
<comment type="similarity">
    <text evidence="1">Belongs to the peptidase M10A family.</text>
</comment>
<keyword evidence="4" id="KW-0732">Signal</keyword>
<dbReference type="InterPro" id="IPR006026">
    <property type="entry name" value="Peptidase_Metallo"/>
</dbReference>
<dbReference type="SUPFAM" id="SSF50923">
    <property type="entry name" value="Hemopexin-like domain"/>
    <property type="match status" value="1"/>
</dbReference>
<evidence type="ECO:0000313" key="17">
    <source>
        <dbReference type="EMBL" id="PVD31307.1"/>
    </source>
</evidence>
<dbReference type="InterPro" id="IPR002477">
    <property type="entry name" value="Peptidoglycan-bd-like"/>
</dbReference>
<dbReference type="Gene3D" id="2.110.10.10">
    <property type="entry name" value="Hemopexin-like domain"/>
    <property type="match status" value="1"/>
</dbReference>
<gene>
    <name evidence="17" type="ORF">C0Q70_06719</name>
</gene>
<feature type="binding site" evidence="10">
    <location>
        <position position="205"/>
    </location>
    <ligand>
        <name>Ca(2+)</name>
        <dbReference type="ChEBI" id="CHEBI:29108"/>
        <label>2</label>
    </ligand>
</feature>
<keyword evidence="15" id="KW-0472">Membrane</keyword>
<comment type="cofactor">
    <cofactor evidence="10">
        <name>Ca(2+)</name>
        <dbReference type="ChEBI" id="CHEBI:29108"/>
    </cofactor>
    <text evidence="10">Can bind about 5 Ca(2+) ions per subunit.</text>
</comment>
<dbReference type="InterPro" id="IPR021158">
    <property type="entry name" value="Pept_M10A_Zn_BS"/>
</dbReference>
<proteinExistence type="inferred from homology"/>
<dbReference type="SMART" id="SM00120">
    <property type="entry name" value="HX"/>
    <property type="match status" value="2"/>
</dbReference>
<feature type="binding site" evidence="10">
    <location>
        <position position="240"/>
    </location>
    <ligand>
        <name>Zn(2+)</name>
        <dbReference type="ChEBI" id="CHEBI:29105"/>
        <label>2</label>
        <note>catalytic</note>
    </ligand>
</feature>
<dbReference type="SUPFAM" id="SSF55486">
    <property type="entry name" value="Metalloproteases ('zincins'), catalytic domain"/>
    <property type="match status" value="1"/>
</dbReference>
<dbReference type="InterPro" id="IPR018487">
    <property type="entry name" value="Hemopexin-like_repeat"/>
</dbReference>
<feature type="binding site" evidence="10">
    <location>
        <position position="187"/>
    </location>
    <ligand>
        <name>Ca(2+)</name>
        <dbReference type="ChEBI" id="CHEBI:29108"/>
        <label>3</label>
    </ligand>
</feature>
<dbReference type="GO" id="GO:0005615">
    <property type="term" value="C:extracellular space"/>
    <property type="evidence" value="ECO:0007669"/>
    <property type="project" value="TreeGrafter"/>
</dbReference>
<accession>A0A2T7PD28</accession>
<feature type="region of interest" description="Disordered" evidence="14">
    <location>
        <begin position="1"/>
        <end position="21"/>
    </location>
</feature>
<keyword evidence="5" id="KW-0378">Hydrolase</keyword>
<dbReference type="GO" id="GO:0006508">
    <property type="term" value="P:proteolysis"/>
    <property type="evidence" value="ECO:0007669"/>
    <property type="project" value="UniProtKB-KW"/>
</dbReference>
<dbReference type="Proteomes" id="UP000245119">
    <property type="component" value="Linkage Group LG4"/>
</dbReference>
<feature type="binding site" description="in inhibited form" evidence="10">
    <location>
        <position position="89"/>
    </location>
    <ligand>
        <name>Zn(2+)</name>
        <dbReference type="ChEBI" id="CHEBI:29105"/>
        <label>2</label>
        <note>catalytic</note>
    </ligand>
</feature>
<feature type="binding site" evidence="10">
    <location>
        <position position="212"/>
    </location>
    <ligand>
        <name>Ca(2+)</name>
        <dbReference type="ChEBI" id="CHEBI:29108"/>
        <label>3</label>
    </ligand>
</feature>
<dbReference type="FunFam" id="3.40.390.10:FF:000091">
    <property type="entry name" value="Matrix metalloproteinase-16-like Protein"/>
    <property type="match status" value="1"/>
</dbReference>
<keyword evidence="7" id="KW-0482">Metalloprotease</keyword>
<evidence type="ECO:0000256" key="4">
    <source>
        <dbReference type="ARBA" id="ARBA00022729"/>
    </source>
</evidence>
<name>A0A2T7PD28_POMCA</name>
<dbReference type="Gene3D" id="3.40.390.10">
    <property type="entry name" value="Collagenase (Catalytic Domain)"/>
    <property type="match status" value="1"/>
</dbReference>
<evidence type="ECO:0000256" key="5">
    <source>
        <dbReference type="ARBA" id="ARBA00022801"/>
    </source>
</evidence>
<dbReference type="GO" id="GO:0030198">
    <property type="term" value="P:extracellular matrix organization"/>
    <property type="evidence" value="ECO:0007669"/>
    <property type="project" value="TreeGrafter"/>
</dbReference>
<protein>
    <recommendedName>
        <fullName evidence="16">Peptidase metallopeptidase domain-containing protein</fullName>
    </recommendedName>
</protein>